<dbReference type="Proteomes" id="UP000287033">
    <property type="component" value="Unassembled WGS sequence"/>
</dbReference>
<reference evidence="2 3" key="1">
    <citation type="journal article" date="2018" name="Nat. Ecol. Evol.">
        <title>Shark genomes provide insights into elasmobranch evolution and the origin of vertebrates.</title>
        <authorList>
            <person name="Hara Y"/>
            <person name="Yamaguchi K"/>
            <person name="Onimaru K"/>
            <person name="Kadota M"/>
            <person name="Koyanagi M"/>
            <person name="Keeley SD"/>
            <person name="Tatsumi K"/>
            <person name="Tanaka K"/>
            <person name="Motone F"/>
            <person name="Kageyama Y"/>
            <person name="Nozu R"/>
            <person name="Adachi N"/>
            <person name="Nishimura O"/>
            <person name="Nakagawa R"/>
            <person name="Tanegashima C"/>
            <person name="Kiyatake I"/>
            <person name="Matsumoto R"/>
            <person name="Murakumo K"/>
            <person name="Nishida K"/>
            <person name="Terakita A"/>
            <person name="Kuratani S"/>
            <person name="Sato K"/>
            <person name="Hyodo S Kuraku.S."/>
        </authorList>
    </citation>
    <scope>NUCLEOTIDE SEQUENCE [LARGE SCALE GENOMIC DNA]</scope>
</reference>
<dbReference type="OrthoDB" id="10053431at2759"/>
<keyword evidence="1" id="KW-0812">Transmembrane</keyword>
<keyword evidence="3" id="KW-1185">Reference proteome</keyword>
<feature type="transmembrane region" description="Helical" evidence="1">
    <location>
        <begin position="47"/>
        <end position="66"/>
    </location>
</feature>
<accession>A0A401T955</accession>
<proteinExistence type="predicted"/>
<sequence>MNELKDIHAAIQSIQKTQQEIRRNVATLKWQACHQQNMSRIGLLNPYYWLVICVLVSFQLIINYFYG</sequence>
<organism evidence="2 3">
    <name type="scientific">Chiloscyllium punctatum</name>
    <name type="common">Brownbanded bambooshark</name>
    <name type="synonym">Hemiscyllium punctatum</name>
    <dbReference type="NCBI Taxonomy" id="137246"/>
    <lineage>
        <taxon>Eukaryota</taxon>
        <taxon>Metazoa</taxon>
        <taxon>Chordata</taxon>
        <taxon>Craniata</taxon>
        <taxon>Vertebrata</taxon>
        <taxon>Chondrichthyes</taxon>
        <taxon>Elasmobranchii</taxon>
        <taxon>Galeomorphii</taxon>
        <taxon>Galeoidea</taxon>
        <taxon>Orectolobiformes</taxon>
        <taxon>Hemiscylliidae</taxon>
        <taxon>Chiloscyllium</taxon>
    </lineage>
</organism>
<evidence type="ECO:0000256" key="1">
    <source>
        <dbReference type="SAM" id="Phobius"/>
    </source>
</evidence>
<dbReference type="EMBL" id="BEZZ01018403">
    <property type="protein sequence ID" value="GCC39181.1"/>
    <property type="molecule type" value="Genomic_DNA"/>
</dbReference>
<keyword evidence="1" id="KW-1133">Transmembrane helix</keyword>
<dbReference type="AlphaFoldDB" id="A0A401T955"/>
<evidence type="ECO:0000313" key="3">
    <source>
        <dbReference type="Proteomes" id="UP000287033"/>
    </source>
</evidence>
<keyword evidence="1" id="KW-0472">Membrane</keyword>
<name>A0A401T955_CHIPU</name>
<evidence type="ECO:0000313" key="2">
    <source>
        <dbReference type="EMBL" id="GCC39181.1"/>
    </source>
</evidence>
<gene>
    <name evidence="2" type="ORF">chiPu_0023274</name>
</gene>
<comment type="caution">
    <text evidence="2">The sequence shown here is derived from an EMBL/GenBank/DDBJ whole genome shotgun (WGS) entry which is preliminary data.</text>
</comment>
<protein>
    <submittedName>
        <fullName evidence="2">Uncharacterized protein</fullName>
    </submittedName>
</protein>